<dbReference type="PANTHER" id="PTHR43297">
    <property type="entry name" value="OLIGOPEPTIDE TRANSPORT ATP-BINDING PROTEIN APPD"/>
    <property type="match status" value="1"/>
</dbReference>
<dbReference type="GO" id="GO:0005524">
    <property type="term" value="F:ATP binding"/>
    <property type="evidence" value="ECO:0007669"/>
    <property type="project" value="UniProtKB-KW"/>
</dbReference>
<comment type="subcellular location">
    <subcellularLocation>
        <location evidence="1">Cell inner membrane</location>
        <topology evidence="1">Peripheral membrane protein</topology>
    </subcellularLocation>
</comment>
<evidence type="ECO:0000313" key="11">
    <source>
        <dbReference type="Proteomes" id="UP000035085"/>
    </source>
</evidence>
<evidence type="ECO:0000256" key="6">
    <source>
        <dbReference type="ARBA" id="ARBA00022741"/>
    </source>
</evidence>
<comment type="similarity">
    <text evidence="2">Belongs to the ABC transporter superfamily.</text>
</comment>
<keyword evidence="7 10" id="KW-0067">ATP-binding</keyword>
<dbReference type="SUPFAM" id="SSF52540">
    <property type="entry name" value="P-loop containing nucleoside triphosphate hydrolases"/>
    <property type="match status" value="2"/>
</dbReference>
<gene>
    <name evidence="10" type="ORF">UC34_03510</name>
</gene>
<dbReference type="InterPro" id="IPR013563">
    <property type="entry name" value="Oligopep_ABC_C"/>
</dbReference>
<keyword evidence="3" id="KW-0813">Transport</keyword>
<dbReference type="SMART" id="SM00382">
    <property type="entry name" value="AAA"/>
    <property type="match status" value="2"/>
</dbReference>
<dbReference type="InterPro" id="IPR003593">
    <property type="entry name" value="AAA+_ATPase"/>
</dbReference>
<dbReference type="PROSITE" id="PS00211">
    <property type="entry name" value="ABC_TRANSPORTER_1"/>
    <property type="match status" value="2"/>
</dbReference>
<evidence type="ECO:0000256" key="7">
    <source>
        <dbReference type="ARBA" id="ARBA00022840"/>
    </source>
</evidence>
<evidence type="ECO:0000256" key="3">
    <source>
        <dbReference type="ARBA" id="ARBA00022448"/>
    </source>
</evidence>
<dbReference type="RefSeq" id="WP_044453981.1">
    <property type="nucleotide sequence ID" value="NZ_CP010897.2"/>
</dbReference>
<dbReference type="Pfam" id="PF08352">
    <property type="entry name" value="oligo_HPY"/>
    <property type="match status" value="2"/>
</dbReference>
<dbReference type="PROSITE" id="PS50893">
    <property type="entry name" value="ABC_TRANSPORTER_2"/>
    <property type="match status" value="2"/>
</dbReference>
<dbReference type="Pfam" id="PF00005">
    <property type="entry name" value="ABC_tran"/>
    <property type="match status" value="2"/>
</dbReference>
<sequence length="559" mass="60169">MTTLLDVEHLTLDLPPNADRPHALHDVSFSLARGEILCMVGESGSGKSMTASTLLGLLPPGVRVSGGRIAWEGAGNLLALPEAERRRWRGSRIGMIFQEPMTALNPLRTIGDQIAEVYRTHTRLPGSTIRARTLEWLDAVQIPSPNDAAKRYPHELSGGQRQRAMIAMALALEPELLIADEPTTALDVTTQAQILTLIRDLQQRKGTGVLFITHDFGVVAEIADRVAVMRHGEIVEQGTAQTVLTQPSQEYTRTLIAAVPALPALPASSRTGAAVAPALAPVVAEVVAETAPPVLRIEQVHKTYAKHGWLGKKAQAHSAALRDVTLDVGNGRTLGIVGESGSGKSTLARSILRLMTPDAGRILYGDTDLASASLDAEARRRALDIQMVFQDPFSSLNPRRRVGDIVTQGPIARGEPAREAHAHALELFELVGLSADALDRFPHEFSGGQRQRIGLARALAMRPKVLVADEPVSALDVSVQAQVLRLLARLKADLGLSMIFITHDLRIAAQLCDSLAVMKSGSVVEYGDTATLFRAPSHPYTRALLDAIPGRRRELQAAA</sequence>
<evidence type="ECO:0000259" key="9">
    <source>
        <dbReference type="PROSITE" id="PS50893"/>
    </source>
</evidence>
<dbReference type="InterPro" id="IPR003439">
    <property type="entry name" value="ABC_transporter-like_ATP-bd"/>
</dbReference>
<feature type="domain" description="ABC transporter" evidence="9">
    <location>
        <begin position="5"/>
        <end position="256"/>
    </location>
</feature>
<feature type="domain" description="ABC transporter" evidence="9">
    <location>
        <begin position="295"/>
        <end position="545"/>
    </location>
</feature>
<evidence type="ECO:0000256" key="8">
    <source>
        <dbReference type="ARBA" id="ARBA00023136"/>
    </source>
</evidence>
<protein>
    <submittedName>
        <fullName evidence="10">Microcin ABC transporter ATP-binding protein</fullName>
    </submittedName>
</protein>
<dbReference type="NCBIfam" id="NF007739">
    <property type="entry name" value="PRK10419.1"/>
    <property type="match status" value="2"/>
</dbReference>
<dbReference type="InterPro" id="IPR017871">
    <property type="entry name" value="ABC_transporter-like_CS"/>
</dbReference>
<dbReference type="CDD" id="cd03257">
    <property type="entry name" value="ABC_NikE_OppD_transporters"/>
    <property type="match status" value="2"/>
</dbReference>
<keyword evidence="4" id="KW-1003">Cell membrane</keyword>
<dbReference type="EMBL" id="CP010897">
    <property type="protein sequence ID" value="AJP56320.1"/>
    <property type="molecule type" value="Genomic_DNA"/>
</dbReference>
<keyword evidence="5" id="KW-0997">Cell inner membrane</keyword>
<dbReference type="PANTHER" id="PTHR43297:SF2">
    <property type="entry name" value="DIPEPTIDE TRANSPORT ATP-BINDING PROTEIN DPPD"/>
    <property type="match status" value="1"/>
</dbReference>
<keyword evidence="6" id="KW-0547">Nucleotide-binding</keyword>
<evidence type="ECO:0000256" key="4">
    <source>
        <dbReference type="ARBA" id="ARBA00022475"/>
    </source>
</evidence>
<keyword evidence="11" id="KW-1185">Reference proteome</keyword>
<keyword evidence="8" id="KW-0472">Membrane</keyword>
<dbReference type="Proteomes" id="UP000035085">
    <property type="component" value="Chromosome"/>
</dbReference>
<evidence type="ECO:0000313" key="10">
    <source>
        <dbReference type="EMBL" id="AJP56320.1"/>
    </source>
</evidence>
<organism evidence="10 11">
    <name type="scientific">Pandoraea vervacti</name>
    <dbReference type="NCBI Taxonomy" id="656178"/>
    <lineage>
        <taxon>Bacteria</taxon>
        <taxon>Pseudomonadati</taxon>
        <taxon>Pseudomonadota</taxon>
        <taxon>Betaproteobacteria</taxon>
        <taxon>Burkholderiales</taxon>
        <taxon>Burkholderiaceae</taxon>
        <taxon>Pandoraea</taxon>
    </lineage>
</organism>
<dbReference type="InterPro" id="IPR050388">
    <property type="entry name" value="ABC_Ni/Peptide_Import"/>
</dbReference>
<dbReference type="Gene3D" id="3.40.50.300">
    <property type="entry name" value="P-loop containing nucleotide triphosphate hydrolases"/>
    <property type="match status" value="2"/>
</dbReference>
<dbReference type="InterPro" id="IPR027417">
    <property type="entry name" value="P-loop_NTPase"/>
</dbReference>
<evidence type="ECO:0000256" key="1">
    <source>
        <dbReference type="ARBA" id="ARBA00004417"/>
    </source>
</evidence>
<name>A0ABM5SV33_9BURK</name>
<proteinExistence type="inferred from homology"/>
<accession>A0ABM5SV33</accession>
<dbReference type="NCBIfam" id="NF008453">
    <property type="entry name" value="PRK11308.1"/>
    <property type="match status" value="2"/>
</dbReference>
<evidence type="ECO:0000256" key="2">
    <source>
        <dbReference type="ARBA" id="ARBA00005417"/>
    </source>
</evidence>
<reference evidence="11" key="1">
    <citation type="submission" date="2015-02" db="EMBL/GenBank/DDBJ databases">
        <title>Complete Genome Sequencing of Pandoraea vervacti NS15 sp. nov.</title>
        <authorList>
            <person name="Chan K.-G."/>
        </authorList>
    </citation>
    <scope>NUCLEOTIDE SEQUENCE [LARGE SCALE GENOMIC DNA]</scope>
    <source>
        <strain evidence="11">NS15</strain>
    </source>
</reference>
<evidence type="ECO:0000256" key="5">
    <source>
        <dbReference type="ARBA" id="ARBA00022519"/>
    </source>
</evidence>